<dbReference type="InterPro" id="IPR023885">
    <property type="entry name" value="4Fe4S-binding_SPASM_dom"/>
</dbReference>
<dbReference type="Pfam" id="PF04055">
    <property type="entry name" value="Radical_SAM"/>
    <property type="match status" value="1"/>
</dbReference>
<evidence type="ECO:0000313" key="7">
    <source>
        <dbReference type="EMBL" id="HEC05335.1"/>
    </source>
</evidence>
<dbReference type="InterPro" id="IPR007197">
    <property type="entry name" value="rSAM"/>
</dbReference>
<evidence type="ECO:0000256" key="5">
    <source>
        <dbReference type="ARBA" id="ARBA00023014"/>
    </source>
</evidence>
<dbReference type="SFLD" id="SFLDG01067">
    <property type="entry name" value="SPASM/twitch_domain_containing"/>
    <property type="match status" value="1"/>
</dbReference>
<dbReference type="InterPro" id="IPR013785">
    <property type="entry name" value="Aldolase_TIM"/>
</dbReference>
<accession>A0A831RUX4</accession>
<dbReference type="GO" id="GO:0051536">
    <property type="term" value="F:iron-sulfur cluster binding"/>
    <property type="evidence" value="ECO:0007669"/>
    <property type="project" value="UniProtKB-KW"/>
</dbReference>
<dbReference type="NCBIfam" id="TIGR04085">
    <property type="entry name" value="rSAM_more_4Fe4S"/>
    <property type="match status" value="1"/>
</dbReference>
<dbReference type="InterPro" id="IPR013580">
    <property type="entry name" value="LI-POR_suB-like_C"/>
</dbReference>
<keyword evidence="4" id="KW-0408">Iron</keyword>
<dbReference type="InterPro" id="IPR058240">
    <property type="entry name" value="rSAM_sf"/>
</dbReference>
<dbReference type="EMBL" id="DRLF01000024">
    <property type="protein sequence ID" value="HEC05335.1"/>
    <property type="molecule type" value="Genomic_DNA"/>
</dbReference>
<feature type="domain" description="Radical SAM core" evidence="6">
    <location>
        <begin position="23"/>
        <end position="235"/>
    </location>
</feature>
<dbReference type="SFLD" id="SFLDG01386">
    <property type="entry name" value="main_SPASM_domain-containing"/>
    <property type="match status" value="1"/>
</dbReference>
<evidence type="ECO:0000256" key="2">
    <source>
        <dbReference type="ARBA" id="ARBA00022691"/>
    </source>
</evidence>
<gene>
    <name evidence="7" type="ORF">ENJ12_00655</name>
</gene>
<dbReference type="PROSITE" id="PS51918">
    <property type="entry name" value="RADICAL_SAM"/>
    <property type="match status" value="1"/>
</dbReference>
<evidence type="ECO:0000256" key="3">
    <source>
        <dbReference type="ARBA" id="ARBA00022723"/>
    </source>
</evidence>
<proteinExistence type="predicted"/>
<keyword evidence="5" id="KW-0411">Iron-sulfur</keyword>
<evidence type="ECO:0000256" key="4">
    <source>
        <dbReference type="ARBA" id="ARBA00023004"/>
    </source>
</evidence>
<protein>
    <submittedName>
        <fullName evidence="7">Radical SAM protein</fullName>
    </submittedName>
</protein>
<name>A0A831RUX4_9GAMM</name>
<comment type="cofactor">
    <cofactor evidence="1">
        <name>[4Fe-4S] cluster</name>
        <dbReference type="ChEBI" id="CHEBI:49883"/>
    </cofactor>
</comment>
<dbReference type="InterPro" id="IPR006638">
    <property type="entry name" value="Elp3/MiaA/NifB-like_rSAM"/>
</dbReference>
<dbReference type="Proteomes" id="UP000886339">
    <property type="component" value="Unassembled WGS sequence"/>
</dbReference>
<dbReference type="GO" id="GO:0046872">
    <property type="term" value="F:metal ion binding"/>
    <property type="evidence" value="ECO:0007669"/>
    <property type="project" value="UniProtKB-KW"/>
</dbReference>
<dbReference type="SMART" id="SM00729">
    <property type="entry name" value="Elp3"/>
    <property type="match status" value="1"/>
</dbReference>
<dbReference type="PANTHER" id="PTHR11228">
    <property type="entry name" value="RADICAL SAM DOMAIN PROTEIN"/>
    <property type="match status" value="1"/>
</dbReference>
<dbReference type="Gene3D" id="3.20.20.70">
    <property type="entry name" value="Aldolase class I"/>
    <property type="match status" value="1"/>
</dbReference>
<dbReference type="GO" id="GO:0015979">
    <property type="term" value="P:photosynthesis"/>
    <property type="evidence" value="ECO:0007669"/>
    <property type="project" value="InterPro"/>
</dbReference>
<dbReference type="Pfam" id="PF08369">
    <property type="entry name" value="PCP_red"/>
    <property type="match status" value="1"/>
</dbReference>
<dbReference type="SFLD" id="SFLDS00029">
    <property type="entry name" value="Radical_SAM"/>
    <property type="match status" value="1"/>
</dbReference>
<dbReference type="InterPro" id="IPR042298">
    <property type="entry name" value="P-CP_red_C"/>
</dbReference>
<comment type="caution">
    <text evidence="7">The sequence shown here is derived from an EMBL/GenBank/DDBJ whole genome shotgun (WGS) entry which is preliminary data.</text>
</comment>
<dbReference type="GO" id="GO:0015995">
    <property type="term" value="P:chlorophyll biosynthetic process"/>
    <property type="evidence" value="ECO:0007669"/>
    <property type="project" value="InterPro"/>
</dbReference>
<keyword evidence="3" id="KW-0479">Metal-binding</keyword>
<dbReference type="Gene3D" id="1.10.8.550">
    <property type="entry name" value="Proto-chlorophyllide reductase 57 kD subunit B"/>
    <property type="match status" value="2"/>
</dbReference>
<evidence type="ECO:0000259" key="6">
    <source>
        <dbReference type="PROSITE" id="PS51918"/>
    </source>
</evidence>
<keyword evidence="2" id="KW-0949">S-adenosyl-L-methionine</keyword>
<dbReference type="CDD" id="cd21123">
    <property type="entry name" value="SPASM_MftC-like"/>
    <property type="match status" value="1"/>
</dbReference>
<dbReference type="Pfam" id="PF13186">
    <property type="entry name" value="SPASM"/>
    <property type="match status" value="1"/>
</dbReference>
<evidence type="ECO:0000256" key="1">
    <source>
        <dbReference type="ARBA" id="ARBA00001966"/>
    </source>
</evidence>
<dbReference type="AlphaFoldDB" id="A0A831RUX4"/>
<dbReference type="CDD" id="cd01335">
    <property type="entry name" value="Radical_SAM"/>
    <property type="match status" value="1"/>
</dbReference>
<dbReference type="GO" id="GO:0016491">
    <property type="term" value="F:oxidoreductase activity"/>
    <property type="evidence" value="ECO:0007669"/>
    <property type="project" value="InterPro"/>
</dbReference>
<organism evidence="7">
    <name type="scientific">Thiolapillus brandeum</name>
    <dbReference type="NCBI Taxonomy" id="1076588"/>
    <lineage>
        <taxon>Bacteria</taxon>
        <taxon>Pseudomonadati</taxon>
        <taxon>Pseudomonadota</taxon>
        <taxon>Gammaproteobacteria</taxon>
        <taxon>Chromatiales</taxon>
        <taxon>Sedimenticolaceae</taxon>
        <taxon>Thiolapillus</taxon>
    </lineage>
</organism>
<sequence>MPSRPSGQSAASSISTPTTRAMDNDLFLIAVNLTRRCNLACAHCYMDAETRHSGGKDELNTEEVRKLLTDIASRSNETMVVLTGGEPLLRRDLEDLIRHGNSLGLAMVIGTNGVLLTEQRVQSLKSAGAMGMGISLDSLDPDSHDSFRGCPGSWEKTLAGMDHCRKHDLPFQVHFSVTEQNAHEVQSMIDFATASGAHVLNIFFLVCTGRGESMSDISPARYEQVLRQLVEAQENSRDLIIRARCAPHYKRIAYECNPESPLTRAQGYEGGGCLAGIHYCRVTPEGAVTACPYIPDEEGSIREQGFWEIWDEAPSFERLRKPELRGKCGKCEYQKLCGGCRARPLAMGGDLMDADPWCGHMPSGRAIIQPLTETTADEISWTEDASRRLERIPGFLRKMVRKRAENHVRSLGEHTVTTDHLSTLAARRFGDSFPMKRPDNSKPGGETKPLAWTAEAVTWLEQLPDFLRDGIFTVAEDVARGEGRLEVNIRLLQRLEAGDSSEPGLPWEDSATALLNELLAQRSPQAALFVRPTLQNAAEREARRRSAIVVACEDVEKVFSTDLAGVSWSTEALQRVESAPDFVRAGIKKAAEFNARREGIETIMPEDLTRFRNRAMMKAVRRMKGFGMQELDFSAFDIARNRVPRLKENPQAVKRFSEIRQYVESQQDPETGGLGLLDRELLDKMKAELKKR</sequence>
<dbReference type="PANTHER" id="PTHR11228:SF7">
    <property type="entry name" value="PQQA PEPTIDE CYCLASE"/>
    <property type="match status" value="1"/>
</dbReference>
<dbReference type="InterPro" id="IPR050377">
    <property type="entry name" value="Radical_SAM_PqqE_MftC-like"/>
</dbReference>
<reference evidence="7" key="1">
    <citation type="journal article" date="2020" name="mSystems">
        <title>Genome- and Community-Level Interaction Insights into Carbon Utilization and Element Cycling Functions of Hydrothermarchaeota in Hydrothermal Sediment.</title>
        <authorList>
            <person name="Zhou Z."/>
            <person name="Liu Y."/>
            <person name="Xu W."/>
            <person name="Pan J."/>
            <person name="Luo Z.H."/>
            <person name="Li M."/>
        </authorList>
    </citation>
    <scope>NUCLEOTIDE SEQUENCE [LARGE SCALE GENOMIC DNA]</scope>
    <source>
        <strain evidence="7">HyVt-458</strain>
    </source>
</reference>
<dbReference type="SUPFAM" id="SSF102114">
    <property type="entry name" value="Radical SAM enzymes"/>
    <property type="match status" value="1"/>
</dbReference>